<feature type="non-terminal residue" evidence="1">
    <location>
        <position position="1"/>
    </location>
</feature>
<organism evidence="1 2">
    <name type="scientific">Rotaria socialis</name>
    <dbReference type="NCBI Taxonomy" id="392032"/>
    <lineage>
        <taxon>Eukaryota</taxon>
        <taxon>Metazoa</taxon>
        <taxon>Spiralia</taxon>
        <taxon>Gnathifera</taxon>
        <taxon>Rotifera</taxon>
        <taxon>Eurotatoria</taxon>
        <taxon>Bdelloidea</taxon>
        <taxon>Philodinida</taxon>
        <taxon>Philodinidae</taxon>
        <taxon>Rotaria</taxon>
    </lineage>
</organism>
<protein>
    <submittedName>
        <fullName evidence="1">Uncharacterized protein</fullName>
    </submittedName>
</protein>
<evidence type="ECO:0000313" key="1">
    <source>
        <dbReference type="EMBL" id="CAF3617138.1"/>
    </source>
</evidence>
<name>A0A818P3X3_9BILA</name>
<sequence length="166" mass="18736">SERINKLIHNSNGKINGFVIKYASPPMGDQRVFKLISEQHKKLQQQLCEVLTGDLTSPAEYATSAAGDVLASPKSWMRDTTQLFKSDLEGIETVGKRGRNQVRLTAFIFNILCKTATTKEDIIGHIRLEFNDNIQHMCVELDLQSTGVKRQLYIQITCILKSKINK</sequence>
<accession>A0A818P3X3</accession>
<dbReference type="AlphaFoldDB" id="A0A818P3X3"/>
<comment type="caution">
    <text evidence="1">The sequence shown here is derived from an EMBL/GenBank/DDBJ whole genome shotgun (WGS) entry which is preliminary data.</text>
</comment>
<proteinExistence type="predicted"/>
<reference evidence="1" key="1">
    <citation type="submission" date="2021-02" db="EMBL/GenBank/DDBJ databases">
        <authorList>
            <person name="Nowell W R."/>
        </authorList>
    </citation>
    <scope>NUCLEOTIDE SEQUENCE</scope>
</reference>
<dbReference type="EMBL" id="CAJNYV010003856">
    <property type="protein sequence ID" value="CAF3617138.1"/>
    <property type="molecule type" value="Genomic_DNA"/>
</dbReference>
<evidence type="ECO:0000313" key="2">
    <source>
        <dbReference type="Proteomes" id="UP000663865"/>
    </source>
</evidence>
<gene>
    <name evidence="1" type="ORF">KIK155_LOCUS21722</name>
</gene>
<dbReference type="Proteomes" id="UP000663865">
    <property type="component" value="Unassembled WGS sequence"/>
</dbReference>